<dbReference type="GO" id="GO:0003676">
    <property type="term" value="F:nucleic acid binding"/>
    <property type="evidence" value="ECO:0007669"/>
    <property type="project" value="InterPro"/>
</dbReference>
<name>A0A6J0B6E3_NEOLC</name>
<dbReference type="GO" id="GO:0008270">
    <property type="term" value="F:zinc ion binding"/>
    <property type="evidence" value="ECO:0007669"/>
    <property type="project" value="UniProtKB-KW"/>
</dbReference>
<evidence type="ECO:0000256" key="2">
    <source>
        <dbReference type="SAM" id="MobiDB-lite"/>
    </source>
</evidence>
<dbReference type="InParanoid" id="A0A6J0B6E3"/>
<protein>
    <submittedName>
        <fullName evidence="5">Uncharacterized protein LOC107217565</fullName>
    </submittedName>
</protein>
<keyword evidence="1" id="KW-0479">Metal-binding</keyword>
<feature type="region of interest" description="Disordered" evidence="2">
    <location>
        <begin position="102"/>
        <end position="148"/>
    </location>
</feature>
<accession>A0A6J0B6E3</accession>
<dbReference type="Gene3D" id="4.10.60.10">
    <property type="entry name" value="Zinc finger, CCHC-type"/>
    <property type="match status" value="1"/>
</dbReference>
<feature type="domain" description="CCHC-type" evidence="3">
    <location>
        <begin position="177"/>
        <end position="192"/>
    </location>
</feature>
<feature type="compositionally biased region" description="Polar residues" evidence="2">
    <location>
        <begin position="102"/>
        <end position="126"/>
    </location>
</feature>
<dbReference type="InterPro" id="IPR001878">
    <property type="entry name" value="Znf_CCHC"/>
</dbReference>
<organism evidence="5">
    <name type="scientific">Neodiprion lecontei</name>
    <name type="common">Redheaded pine sawfly</name>
    <dbReference type="NCBI Taxonomy" id="441921"/>
    <lineage>
        <taxon>Eukaryota</taxon>
        <taxon>Metazoa</taxon>
        <taxon>Ecdysozoa</taxon>
        <taxon>Arthropoda</taxon>
        <taxon>Hexapoda</taxon>
        <taxon>Insecta</taxon>
        <taxon>Pterygota</taxon>
        <taxon>Neoptera</taxon>
        <taxon>Endopterygota</taxon>
        <taxon>Hymenoptera</taxon>
        <taxon>Tenthredinoidea</taxon>
        <taxon>Diprionidae</taxon>
        <taxon>Diprioninae</taxon>
        <taxon>Neodiprion</taxon>
    </lineage>
</organism>
<keyword evidence="1" id="KW-0863">Zinc-finger</keyword>
<evidence type="ECO:0000256" key="1">
    <source>
        <dbReference type="PROSITE-ProRule" id="PRU00047"/>
    </source>
</evidence>
<gene>
    <name evidence="5" type="primary">LOC107217565</name>
</gene>
<dbReference type="GeneID" id="107217565"/>
<dbReference type="RefSeq" id="XP_015510620.1">
    <property type="nucleotide sequence ID" value="XM_015655134.2"/>
</dbReference>
<feature type="compositionally biased region" description="Basic and acidic residues" evidence="2">
    <location>
        <begin position="127"/>
        <end position="142"/>
    </location>
</feature>
<proteinExistence type="predicted"/>
<keyword evidence="4" id="KW-1185">Reference proteome</keyword>
<evidence type="ECO:0000313" key="4">
    <source>
        <dbReference type="Proteomes" id="UP000829291"/>
    </source>
</evidence>
<dbReference type="Proteomes" id="UP000829291">
    <property type="component" value="Chromosome 5"/>
</dbReference>
<dbReference type="OrthoDB" id="7611399at2759"/>
<dbReference type="AlphaFoldDB" id="A0A6J0B6E3"/>
<evidence type="ECO:0000313" key="5">
    <source>
        <dbReference type="RefSeq" id="XP_015510620.1"/>
    </source>
</evidence>
<dbReference type="PROSITE" id="PS50158">
    <property type="entry name" value="ZF_CCHC"/>
    <property type="match status" value="1"/>
</dbReference>
<sequence>MDCKTLCDKGTSLHDATKNEFLERVNFRNRKQKEDEPIEDVALAIKILAAKYKFTEAELENNIIDQLINGVKDDLTRYELLKMSSKTSKEFTETAKIVEMATKNSKSKNNSHPENSVSTFNYTRSSNNDDRGNRYQRQDRASTSRRRSTTQQGARACHCCCKNNHLKAQCSLRYKYCSDCGKQGHIFKMCPKKSNQTGRVNNIQNEQSKIENLTENLGTNCKRLTSTISTTRIALYQTCT</sequence>
<reference evidence="5" key="1">
    <citation type="submission" date="2025-08" db="UniProtKB">
        <authorList>
            <consortium name="RefSeq"/>
        </authorList>
    </citation>
    <scope>IDENTIFICATION</scope>
    <source>
        <tissue evidence="5">Thorax and Abdomen</tissue>
    </source>
</reference>
<keyword evidence="1" id="KW-0862">Zinc</keyword>
<evidence type="ECO:0000259" key="3">
    <source>
        <dbReference type="PROSITE" id="PS50158"/>
    </source>
</evidence>
<dbReference type="KEGG" id="nlo:107217565"/>